<proteinExistence type="predicted"/>
<dbReference type="AlphaFoldDB" id="A0AAE0GQI6"/>
<sequence length="231" mass="25846">MEGNVEKSPETLESFVVMVVDNKLSPFIEKISKLETEMAGVRHEIRQLDEKLELVLAPPQVRKTKQVAKGNKKTSKKRFAPRFAAAKSVKTTLTKRLRKAAVAAAVSETSFIPLVEHLAQKMPCQDETSFTLLKEEELEPTSGNEDEDVQFANGNKKTPKNHFAYRIAKRLLKAVADKMPCQDETSYIPLDKYEEPTSVLAKGNNKKKKKGVVSWLKTGISKTARAAYKSP</sequence>
<evidence type="ECO:0000313" key="2">
    <source>
        <dbReference type="Proteomes" id="UP001190700"/>
    </source>
</evidence>
<dbReference type="EMBL" id="LGRX02003744">
    <property type="protein sequence ID" value="KAK3281691.1"/>
    <property type="molecule type" value="Genomic_DNA"/>
</dbReference>
<comment type="caution">
    <text evidence="1">The sequence shown here is derived from an EMBL/GenBank/DDBJ whole genome shotgun (WGS) entry which is preliminary data.</text>
</comment>
<gene>
    <name evidence="1" type="ORF">CYMTET_10533</name>
</gene>
<protein>
    <submittedName>
        <fullName evidence="1">Uncharacterized protein</fullName>
    </submittedName>
</protein>
<reference evidence="1 2" key="1">
    <citation type="journal article" date="2015" name="Genome Biol. Evol.">
        <title>Comparative Genomics of a Bacterivorous Green Alga Reveals Evolutionary Causalities and Consequences of Phago-Mixotrophic Mode of Nutrition.</title>
        <authorList>
            <person name="Burns J.A."/>
            <person name="Paasch A."/>
            <person name="Narechania A."/>
            <person name="Kim E."/>
        </authorList>
    </citation>
    <scope>NUCLEOTIDE SEQUENCE [LARGE SCALE GENOMIC DNA]</scope>
    <source>
        <strain evidence="1 2">PLY_AMNH</strain>
    </source>
</reference>
<dbReference type="Proteomes" id="UP001190700">
    <property type="component" value="Unassembled WGS sequence"/>
</dbReference>
<keyword evidence="2" id="KW-1185">Reference proteome</keyword>
<organism evidence="1 2">
    <name type="scientific">Cymbomonas tetramitiformis</name>
    <dbReference type="NCBI Taxonomy" id="36881"/>
    <lineage>
        <taxon>Eukaryota</taxon>
        <taxon>Viridiplantae</taxon>
        <taxon>Chlorophyta</taxon>
        <taxon>Pyramimonadophyceae</taxon>
        <taxon>Pyramimonadales</taxon>
        <taxon>Pyramimonadaceae</taxon>
        <taxon>Cymbomonas</taxon>
    </lineage>
</organism>
<accession>A0AAE0GQI6</accession>
<name>A0AAE0GQI6_9CHLO</name>
<evidence type="ECO:0000313" key="1">
    <source>
        <dbReference type="EMBL" id="KAK3281691.1"/>
    </source>
</evidence>